<gene>
    <name evidence="2" type="ORF">SDC9_128938</name>
</gene>
<evidence type="ECO:0000256" key="1">
    <source>
        <dbReference type="SAM" id="MobiDB-lite"/>
    </source>
</evidence>
<reference evidence="2" key="1">
    <citation type="submission" date="2019-08" db="EMBL/GenBank/DDBJ databases">
        <authorList>
            <person name="Kucharzyk K."/>
            <person name="Murdoch R.W."/>
            <person name="Higgins S."/>
            <person name="Loffler F."/>
        </authorList>
    </citation>
    <scope>NUCLEOTIDE SEQUENCE</scope>
</reference>
<evidence type="ECO:0000313" key="2">
    <source>
        <dbReference type="EMBL" id="MPM81881.1"/>
    </source>
</evidence>
<comment type="caution">
    <text evidence="2">The sequence shown here is derived from an EMBL/GenBank/DDBJ whole genome shotgun (WGS) entry which is preliminary data.</text>
</comment>
<accession>A0A645CYA6</accession>
<sequence>MQQTAPAQLDQDVADPEDDRGVHVVAAGVGDARVLRRVRHVLGVGQRERIHVAAQRDHARAGLPVVADDVAGEAGADGQHLGLQAERQQRLGDPLGRPALGMAELGVGVQVTTEGDHPLTDGRGRHRDGGTGIHLRRRG</sequence>
<dbReference type="EMBL" id="VSSQ01031107">
    <property type="protein sequence ID" value="MPM81881.1"/>
    <property type="molecule type" value="Genomic_DNA"/>
</dbReference>
<feature type="region of interest" description="Disordered" evidence="1">
    <location>
        <begin position="114"/>
        <end position="139"/>
    </location>
</feature>
<protein>
    <submittedName>
        <fullName evidence="2">Uncharacterized protein</fullName>
    </submittedName>
</protein>
<organism evidence="2">
    <name type="scientific">bioreactor metagenome</name>
    <dbReference type="NCBI Taxonomy" id="1076179"/>
    <lineage>
        <taxon>unclassified sequences</taxon>
        <taxon>metagenomes</taxon>
        <taxon>ecological metagenomes</taxon>
    </lineage>
</organism>
<proteinExistence type="predicted"/>
<dbReference type="AlphaFoldDB" id="A0A645CYA6"/>
<name>A0A645CYA6_9ZZZZ</name>
<feature type="compositionally biased region" description="Basic and acidic residues" evidence="1">
    <location>
        <begin position="114"/>
        <end position="129"/>
    </location>
</feature>